<dbReference type="InterPro" id="IPR001453">
    <property type="entry name" value="MoaB/Mog_dom"/>
</dbReference>
<dbReference type="SUPFAM" id="SSF53218">
    <property type="entry name" value="Molybdenum cofactor biosynthesis proteins"/>
    <property type="match status" value="1"/>
</dbReference>
<dbReference type="NCBIfam" id="NF045515">
    <property type="entry name" value="Glp_gephyrin"/>
    <property type="match status" value="1"/>
</dbReference>
<dbReference type="UniPathway" id="UPA00344"/>
<evidence type="ECO:0000313" key="8">
    <source>
        <dbReference type="Proteomes" id="UP000280935"/>
    </source>
</evidence>
<comment type="similarity">
    <text evidence="2 5">Belongs to the MoeA family.</text>
</comment>
<dbReference type="GO" id="GO:0061599">
    <property type="term" value="F:molybdopterin molybdotransferase activity"/>
    <property type="evidence" value="ECO:0007669"/>
    <property type="project" value="UniProtKB-UniRule"/>
</dbReference>
<keyword evidence="3 5" id="KW-0500">Molybdenum</keyword>
<reference evidence="7 8" key="1">
    <citation type="submission" date="2018-11" db="EMBL/GenBank/DDBJ databases">
        <title>Genomes From Bacteria Associated with the Canine Oral Cavity: a Test Case for Automated Genome-Based Taxonomic Assignment.</title>
        <authorList>
            <person name="Coil D.A."/>
            <person name="Jospin G."/>
            <person name="Darling A.E."/>
            <person name="Wallis C."/>
            <person name="Davis I.J."/>
            <person name="Harris S."/>
            <person name="Eisen J.A."/>
            <person name="Holcombe L.J."/>
            <person name="O'Flynn C."/>
        </authorList>
    </citation>
    <scope>NUCLEOTIDE SEQUENCE [LARGE SCALE GENOMIC DNA]</scope>
    <source>
        <strain evidence="7 8">OH2822_COT-296</strain>
    </source>
</reference>
<evidence type="ECO:0000256" key="1">
    <source>
        <dbReference type="ARBA" id="ARBA00002901"/>
    </source>
</evidence>
<sequence length="431" mass="46489">MVGNMALFGRKKKVEPEIEEETGPILPPAPYEDANGLRRVSDHVDYLLRLVQPMKPFGMAVVDALNQVVCEDINSLINVPANSTSRVVGFAVRASDLHDDEGRPVESLLLAKEVQHLGTGQAVRIGVGEAVPRGATAVLPAEFVTEQADRIDVIQAVREGEYLRAAGEHLAIGDRLLSEGDMLNERNIGMLAAAGIDRVLVRPRPRVVIVASGAELVEPGATLAHGESTDANSYLIAAAAKAVGATVFRVAVHGNGTEELKQSITDQLIRADLVISTTGGSREDYEAVAKAMSELGLVDAVEVAMSPGRTQTFGLIGDERVPMVMLPGNPVSAYVSFQVFVVPLLRRLMGAEVRRRTIRAISNDMLRSVRGQLHLLRGDLQDDGRIRTVGRVADPFAMAELNRSNALILLDEHTEVVRPGEAVQCWLLGEF</sequence>
<dbReference type="Pfam" id="PF00994">
    <property type="entry name" value="MoCF_biosynth"/>
    <property type="match status" value="1"/>
</dbReference>
<evidence type="ECO:0000256" key="3">
    <source>
        <dbReference type="ARBA" id="ARBA00022505"/>
    </source>
</evidence>
<dbReference type="InterPro" id="IPR038987">
    <property type="entry name" value="MoeA-like"/>
</dbReference>
<name>A0A3P1WXN9_9ACTN</name>
<dbReference type="SUPFAM" id="SSF63882">
    <property type="entry name" value="MoeA N-terminal region -like"/>
    <property type="match status" value="1"/>
</dbReference>
<dbReference type="InterPro" id="IPR036688">
    <property type="entry name" value="MoeA_C_domain_IV_sf"/>
</dbReference>
<gene>
    <name evidence="7" type="ORF">EII35_03550</name>
</gene>
<dbReference type="Gene3D" id="3.40.980.10">
    <property type="entry name" value="MoaB/Mog-like domain"/>
    <property type="match status" value="1"/>
</dbReference>
<dbReference type="AlphaFoldDB" id="A0A3P1WXN9"/>
<accession>A0A3P1WXN9</accession>
<proteinExistence type="inferred from homology"/>
<comment type="caution">
    <text evidence="7">The sequence shown here is derived from an EMBL/GenBank/DDBJ whole genome shotgun (WGS) entry which is preliminary data.</text>
</comment>
<organism evidence="7 8">
    <name type="scientific">Arachnia propionica</name>
    <dbReference type="NCBI Taxonomy" id="1750"/>
    <lineage>
        <taxon>Bacteria</taxon>
        <taxon>Bacillati</taxon>
        <taxon>Actinomycetota</taxon>
        <taxon>Actinomycetes</taxon>
        <taxon>Propionibacteriales</taxon>
        <taxon>Propionibacteriaceae</taxon>
        <taxon>Arachnia</taxon>
    </lineage>
</organism>
<dbReference type="SUPFAM" id="SSF63867">
    <property type="entry name" value="MoeA C-terminal domain-like"/>
    <property type="match status" value="1"/>
</dbReference>
<dbReference type="GO" id="GO:0046872">
    <property type="term" value="F:metal ion binding"/>
    <property type="evidence" value="ECO:0007669"/>
    <property type="project" value="UniProtKB-UniRule"/>
</dbReference>
<evidence type="ECO:0000256" key="2">
    <source>
        <dbReference type="ARBA" id="ARBA00010763"/>
    </source>
</evidence>
<evidence type="ECO:0000259" key="6">
    <source>
        <dbReference type="SMART" id="SM00852"/>
    </source>
</evidence>
<dbReference type="GO" id="GO:0005829">
    <property type="term" value="C:cytosol"/>
    <property type="evidence" value="ECO:0007669"/>
    <property type="project" value="TreeGrafter"/>
</dbReference>
<evidence type="ECO:0000256" key="5">
    <source>
        <dbReference type="RuleBase" id="RU365090"/>
    </source>
</evidence>
<dbReference type="GO" id="GO:0006777">
    <property type="term" value="P:Mo-molybdopterin cofactor biosynthetic process"/>
    <property type="evidence" value="ECO:0007669"/>
    <property type="project" value="UniProtKB-UniRule"/>
</dbReference>
<keyword evidence="5" id="KW-0460">Magnesium</keyword>
<dbReference type="Gene3D" id="3.90.105.10">
    <property type="entry name" value="Molybdopterin biosynthesis moea protein, domain 2"/>
    <property type="match status" value="1"/>
</dbReference>
<comment type="cofactor">
    <cofactor evidence="5">
        <name>Mg(2+)</name>
        <dbReference type="ChEBI" id="CHEBI:18420"/>
    </cofactor>
</comment>
<comment type="pathway">
    <text evidence="5">Cofactor biosynthesis; molybdopterin biosynthesis.</text>
</comment>
<feature type="domain" description="MoaB/Mog" evidence="6">
    <location>
        <begin position="208"/>
        <end position="347"/>
    </location>
</feature>
<keyword evidence="5 7" id="KW-0808">Transferase</keyword>
<dbReference type="InterPro" id="IPR036135">
    <property type="entry name" value="MoeA_linker/N_sf"/>
</dbReference>
<dbReference type="PANTHER" id="PTHR10192:SF5">
    <property type="entry name" value="GEPHYRIN"/>
    <property type="match status" value="1"/>
</dbReference>
<comment type="function">
    <text evidence="1 5">Catalyzes the insertion of molybdate into adenylated molybdopterin with the concomitant release of AMP.</text>
</comment>
<dbReference type="Gene3D" id="2.40.340.10">
    <property type="entry name" value="MoeA, C-terminal, domain IV"/>
    <property type="match status" value="1"/>
</dbReference>
<keyword evidence="5" id="KW-0501">Molybdenum cofactor biosynthesis</keyword>
<keyword evidence="5" id="KW-0479">Metal-binding</keyword>
<dbReference type="Proteomes" id="UP000280935">
    <property type="component" value="Unassembled WGS sequence"/>
</dbReference>
<dbReference type="PANTHER" id="PTHR10192">
    <property type="entry name" value="MOLYBDOPTERIN BIOSYNTHESIS PROTEIN"/>
    <property type="match status" value="1"/>
</dbReference>
<dbReference type="EMBL" id="RQYT01000004">
    <property type="protein sequence ID" value="RRD50816.1"/>
    <property type="molecule type" value="Genomic_DNA"/>
</dbReference>
<dbReference type="EC" id="2.10.1.1" evidence="5"/>
<dbReference type="InterPro" id="IPR005110">
    <property type="entry name" value="MoeA_linker/N"/>
</dbReference>
<evidence type="ECO:0000313" key="7">
    <source>
        <dbReference type="EMBL" id="RRD50816.1"/>
    </source>
</evidence>
<evidence type="ECO:0000256" key="4">
    <source>
        <dbReference type="ARBA" id="ARBA00047317"/>
    </source>
</evidence>
<dbReference type="InterPro" id="IPR036425">
    <property type="entry name" value="MoaB/Mog-like_dom_sf"/>
</dbReference>
<dbReference type="SMART" id="SM00852">
    <property type="entry name" value="MoCF_biosynth"/>
    <property type="match status" value="1"/>
</dbReference>
<dbReference type="OrthoDB" id="9804758at2"/>
<dbReference type="Gene3D" id="2.170.190.11">
    <property type="entry name" value="Molybdopterin biosynthesis moea protein, domain 3"/>
    <property type="match status" value="1"/>
</dbReference>
<dbReference type="Pfam" id="PF03453">
    <property type="entry name" value="MoeA_N"/>
    <property type="match status" value="1"/>
</dbReference>
<dbReference type="CDD" id="cd00887">
    <property type="entry name" value="MoeA"/>
    <property type="match status" value="1"/>
</dbReference>
<protein>
    <recommendedName>
        <fullName evidence="5">Molybdopterin molybdenumtransferase</fullName>
        <ecNumber evidence="5">2.10.1.1</ecNumber>
    </recommendedName>
</protein>
<comment type="catalytic activity">
    <reaction evidence="4">
        <text>adenylyl-molybdopterin + molybdate = Mo-molybdopterin + AMP + H(+)</text>
        <dbReference type="Rhea" id="RHEA:35047"/>
        <dbReference type="ChEBI" id="CHEBI:15378"/>
        <dbReference type="ChEBI" id="CHEBI:36264"/>
        <dbReference type="ChEBI" id="CHEBI:62727"/>
        <dbReference type="ChEBI" id="CHEBI:71302"/>
        <dbReference type="ChEBI" id="CHEBI:456215"/>
        <dbReference type="EC" id="2.10.1.1"/>
    </reaction>
</comment>